<evidence type="ECO:0000313" key="9">
    <source>
        <dbReference type="Proteomes" id="UP001642520"/>
    </source>
</evidence>
<dbReference type="PROSITE" id="PS50005">
    <property type="entry name" value="TPR"/>
    <property type="match status" value="1"/>
</dbReference>
<evidence type="ECO:0000256" key="6">
    <source>
        <dbReference type="SAM" id="MobiDB-lite"/>
    </source>
</evidence>
<dbReference type="InterPro" id="IPR019734">
    <property type="entry name" value="TPR_rpt"/>
</dbReference>
<keyword evidence="4" id="KW-0472">Membrane</keyword>
<sequence length="364" mass="42285">MESNKEEAEFCIKVAELYIQKKELERAEQFLRKAQRMYPTKKAEDILAKVAAMSKQNQKSESEPTVRKRQTTAKEATHTETSSDYTKEQLVYVERIKKCKDYYEILGVSKEATDSDIKKAYKKLALQLHPDKNKAPGAAEAFKAIGNAVAILTDVEKRKQYDLYGSEEERLQSSQTHQNHSHYNYTRGFEPDITAEELFSMFFGGGFPQQEFYMRRSGRWARQPDVQSQHTHAQQANGYTTFLQMLPVLLLILLTMMSSFFISDPVYSLHSNAKYSVLRTTQGLKVPYYVKENFHTEYQGSLRRLEISVEEEYLNNLRHACFREKSYRETMMWKARNFGDQELFSKAKGIQTPSCNKIQELQGV</sequence>
<evidence type="ECO:0000256" key="3">
    <source>
        <dbReference type="ARBA" id="ARBA00022989"/>
    </source>
</evidence>
<dbReference type="InterPro" id="IPR036869">
    <property type="entry name" value="J_dom_sf"/>
</dbReference>
<dbReference type="SUPFAM" id="SSF46565">
    <property type="entry name" value="Chaperone J-domain"/>
    <property type="match status" value="1"/>
</dbReference>
<name>A0ABP1PM73_XYLVO</name>
<dbReference type="SMART" id="SM00271">
    <property type="entry name" value="DnaJ"/>
    <property type="match status" value="1"/>
</dbReference>
<accession>A0ABP1PM73</accession>
<evidence type="ECO:0000259" key="7">
    <source>
        <dbReference type="PROSITE" id="PS50076"/>
    </source>
</evidence>
<feature type="region of interest" description="Disordered" evidence="6">
    <location>
        <begin position="53"/>
        <end position="81"/>
    </location>
</feature>
<feature type="domain" description="J" evidence="7">
    <location>
        <begin position="101"/>
        <end position="165"/>
    </location>
</feature>
<gene>
    <name evidence="8" type="ORF">XYLVIOL_LOCUS10974</name>
</gene>
<evidence type="ECO:0000256" key="2">
    <source>
        <dbReference type="ARBA" id="ARBA00022692"/>
    </source>
</evidence>
<evidence type="ECO:0000256" key="5">
    <source>
        <dbReference type="PROSITE-ProRule" id="PRU00339"/>
    </source>
</evidence>
<dbReference type="Gene3D" id="1.10.287.110">
    <property type="entry name" value="DnaJ domain"/>
    <property type="match status" value="1"/>
</dbReference>
<dbReference type="EMBL" id="CAXAJV020001301">
    <property type="protein sequence ID" value="CAL7952275.1"/>
    <property type="molecule type" value="Genomic_DNA"/>
</dbReference>
<evidence type="ECO:0000313" key="8">
    <source>
        <dbReference type="EMBL" id="CAL7952275.1"/>
    </source>
</evidence>
<dbReference type="Pfam" id="PF00226">
    <property type="entry name" value="DnaJ"/>
    <property type="match status" value="1"/>
</dbReference>
<dbReference type="PROSITE" id="PS50076">
    <property type="entry name" value="DNAJ_2"/>
    <property type="match status" value="1"/>
</dbReference>
<organism evidence="8 9">
    <name type="scientific">Xylocopa violacea</name>
    <name type="common">Violet carpenter bee</name>
    <name type="synonym">Apis violacea</name>
    <dbReference type="NCBI Taxonomy" id="135666"/>
    <lineage>
        <taxon>Eukaryota</taxon>
        <taxon>Metazoa</taxon>
        <taxon>Ecdysozoa</taxon>
        <taxon>Arthropoda</taxon>
        <taxon>Hexapoda</taxon>
        <taxon>Insecta</taxon>
        <taxon>Pterygota</taxon>
        <taxon>Neoptera</taxon>
        <taxon>Endopterygota</taxon>
        <taxon>Hymenoptera</taxon>
        <taxon>Apocrita</taxon>
        <taxon>Aculeata</taxon>
        <taxon>Apoidea</taxon>
        <taxon>Anthophila</taxon>
        <taxon>Apidae</taxon>
        <taxon>Xylocopa</taxon>
        <taxon>Xylocopa</taxon>
    </lineage>
</organism>
<comment type="caution">
    <text evidence="8">The sequence shown here is derived from an EMBL/GenBank/DDBJ whole genome shotgun (WGS) entry which is preliminary data.</text>
</comment>
<protein>
    <recommendedName>
        <fullName evidence="7">J domain-containing protein</fullName>
    </recommendedName>
</protein>
<dbReference type="PANTHER" id="PTHR43908">
    <property type="entry name" value="AT29763P-RELATED"/>
    <property type="match status" value="1"/>
</dbReference>
<dbReference type="CDD" id="cd06257">
    <property type="entry name" value="DnaJ"/>
    <property type="match status" value="1"/>
</dbReference>
<comment type="subcellular location">
    <subcellularLocation>
        <location evidence="1">Membrane</location>
        <topology evidence="1">Single-pass membrane protein</topology>
    </subcellularLocation>
</comment>
<dbReference type="Proteomes" id="UP001642520">
    <property type="component" value="Unassembled WGS sequence"/>
</dbReference>
<keyword evidence="2" id="KW-0812">Transmembrane</keyword>
<dbReference type="InterPro" id="IPR001623">
    <property type="entry name" value="DnaJ_domain"/>
</dbReference>
<evidence type="ECO:0000256" key="4">
    <source>
        <dbReference type="ARBA" id="ARBA00023136"/>
    </source>
</evidence>
<dbReference type="PANTHER" id="PTHR43908:SF3">
    <property type="entry name" value="AT29763P-RELATED"/>
    <property type="match status" value="1"/>
</dbReference>
<reference evidence="8 9" key="1">
    <citation type="submission" date="2024-08" db="EMBL/GenBank/DDBJ databases">
        <authorList>
            <person name="Will J Nash"/>
            <person name="Angela Man"/>
            <person name="Seanna McTaggart"/>
            <person name="Kendall Baker"/>
            <person name="Tom Barker"/>
            <person name="Leah Catchpole"/>
            <person name="Alex Durrant"/>
            <person name="Karim Gharbi"/>
            <person name="Naomi Irish"/>
            <person name="Gemy Kaithakottil"/>
            <person name="Debby Ku"/>
            <person name="Aaliyah Providence"/>
            <person name="Felix Shaw"/>
            <person name="David Swarbreck"/>
            <person name="Chris Watkins"/>
            <person name="Ann M. McCartney"/>
            <person name="Giulio Formenti"/>
            <person name="Alice Mouton"/>
            <person name="Noel Vella"/>
            <person name="Bjorn M von Reumont"/>
            <person name="Adriana Vella"/>
            <person name="Wilfried Haerty"/>
        </authorList>
    </citation>
    <scope>NUCLEOTIDE SEQUENCE [LARGE SCALE GENOMIC DNA]</scope>
</reference>
<keyword evidence="3" id="KW-1133">Transmembrane helix</keyword>
<dbReference type="InterPro" id="IPR015399">
    <property type="entry name" value="DUF1977_DnaJ-like"/>
</dbReference>
<dbReference type="PRINTS" id="PR00625">
    <property type="entry name" value="JDOMAIN"/>
</dbReference>
<dbReference type="Pfam" id="PF09320">
    <property type="entry name" value="DUF1977"/>
    <property type="match status" value="1"/>
</dbReference>
<keyword evidence="9" id="KW-1185">Reference proteome</keyword>
<proteinExistence type="predicted"/>
<dbReference type="InterPro" id="IPR051100">
    <property type="entry name" value="DnaJ_subfamily_B/C"/>
</dbReference>
<evidence type="ECO:0000256" key="1">
    <source>
        <dbReference type="ARBA" id="ARBA00004167"/>
    </source>
</evidence>
<feature type="repeat" description="TPR" evidence="5">
    <location>
        <begin position="8"/>
        <end position="41"/>
    </location>
</feature>
<keyword evidence="5" id="KW-0802">TPR repeat</keyword>